<organism evidence="1 2">
    <name type="scientific">Pieris macdunnoughi</name>
    <dbReference type="NCBI Taxonomy" id="345717"/>
    <lineage>
        <taxon>Eukaryota</taxon>
        <taxon>Metazoa</taxon>
        <taxon>Ecdysozoa</taxon>
        <taxon>Arthropoda</taxon>
        <taxon>Hexapoda</taxon>
        <taxon>Insecta</taxon>
        <taxon>Pterygota</taxon>
        <taxon>Neoptera</taxon>
        <taxon>Endopterygota</taxon>
        <taxon>Lepidoptera</taxon>
        <taxon>Glossata</taxon>
        <taxon>Ditrysia</taxon>
        <taxon>Papilionoidea</taxon>
        <taxon>Pieridae</taxon>
        <taxon>Pierinae</taxon>
        <taxon>Pieris</taxon>
    </lineage>
</organism>
<keyword evidence="2" id="KW-1185">Reference proteome</keyword>
<evidence type="ECO:0000313" key="2">
    <source>
        <dbReference type="Proteomes" id="UP000663880"/>
    </source>
</evidence>
<dbReference type="EMBL" id="CAJOBZ010000031">
    <property type="protein sequence ID" value="CAF4889691.1"/>
    <property type="molecule type" value="Genomic_DNA"/>
</dbReference>
<protein>
    <submittedName>
        <fullName evidence="1">Uncharacterized protein</fullName>
    </submittedName>
</protein>
<proteinExistence type="predicted"/>
<accession>A0A821UGC3</accession>
<comment type="caution">
    <text evidence="1">The sequence shown here is derived from an EMBL/GenBank/DDBJ whole genome shotgun (WGS) entry which is preliminary data.</text>
</comment>
<sequence>MLEQVARSTVERQLRSARREVRRKEEVYISEAVSGPALEAERTNNINDVVFKEVPQLRERMVARVGRIVEIAAKSNNLKGDLVRAQGTEIVENLAERCLDGDEGRRLERDNIRLREIMPKRTKI</sequence>
<name>A0A821UGC3_9NEOP</name>
<dbReference type="Proteomes" id="UP000663880">
    <property type="component" value="Unassembled WGS sequence"/>
</dbReference>
<gene>
    <name evidence="1" type="ORF">PMACD_LOCUS10345</name>
</gene>
<reference evidence="1" key="1">
    <citation type="submission" date="2021-02" db="EMBL/GenBank/DDBJ databases">
        <authorList>
            <person name="Steward A R."/>
        </authorList>
    </citation>
    <scope>NUCLEOTIDE SEQUENCE</scope>
</reference>
<dbReference type="AlphaFoldDB" id="A0A821UGC3"/>
<evidence type="ECO:0000313" key="1">
    <source>
        <dbReference type="EMBL" id="CAF4889691.1"/>
    </source>
</evidence>